<reference evidence="2 3" key="1">
    <citation type="journal article" date="2012" name="Nucleic Acids Res.">
        <title>Sequencing of the smallest Apicomplexan genome from the human pathogen Babesia microti.</title>
        <authorList>
            <person name="Cornillot E."/>
            <person name="Hadj-Kaddour K."/>
            <person name="Dassouli A."/>
            <person name="Noel B."/>
            <person name="Ranwez V."/>
            <person name="Vacherie B."/>
            <person name="Augagneur Y."/>
            <person name="Bres V."/>
            <person name="Duclos A."/>
            <person name="Randazzo S."/>
            <person name="Carcy B."/>
            <person name="Debierre-Grockiego F."/>
            <person name="Delbecq S."/>
            <person name="Moubri-Menage K."/>
            <person name="Shams-Eldin H."/>
            <person name="Usmani-Brown S."/>
            <person name="Bringaud F."/>
            <person name="Wincker P."/>
            <person name="Vivares C.P."/>
            <person name="Schwarz R.T."/>
            <person name="Schetters T.P."/>
            <person name="Krause P.J."/>
            <person name="Gorenflot A."/>
            <person name="Berry V."/>
            <person name="Barbe V."/>
            <person name="Ben Mamoun C."/>
        </authorList>
    </citation>
    <scope>NUCLEOTIDE SEQUENCE [LARGE SCALE GENOMIC DNA]</scope>
    <source>
        <strain evidence="2 3">RI</strain>
    </source>
</reference>
<gene>
    <name evidence="2" type="ORF">BMR1_03g00960</name>
</gene>
<evidence type="ECO:0000313" key="3">
    <source>
        <dbReference type="Proteomes" id="UP000002899"/>
    </source>
</evidence>
<organism evidence="2 3">
    <name type="scientific">Babesia microti (strain RI)</name>
    <dbReference type="NCBI Taxonomy" id="1133968"/>
    <lineage>
        <taxon>Eukaryota</taxon>
        <taxon>Sar</taxon>
        <taxon>Alveolata</taxon>
        <taxon>Apicomplexa</taxon>
        <taxon>Aconoidasida</taxon>
        <taxon>Piroplasmida</taxon>
        <taxon>Babesiidae</taxon>
        <taxon>Babesia</taxon>
    </lineage>
</organism>
<keyword evidence="1" id="KW-0732">Signal</keyword>
<proteinExistence type="predicted"/>
<name>A0A1R4ABB1_BABMR</name>
<reference evidence="2 3" key="2">
    <citation type="journal article" date="2013" name="PLoS ONE">
        <title>Whole genome mapping and re-organization of the nuclear and mitochondrial genomes of Babesia microti isolates.</title>
        <authorList>
            <person name="Cornillot E."/>
            <person name="Dassouli A."/>
            <person name="Garg A."/>
            <person name="Pachikara N."/>
            <person name="Randazzo S."/>
            <person name="Depoix D."/>
            <person name="Carcy B."/>
            <person name="Delbecq S."/>
            <person name="Frutos R."/>
            <person name="Silva J.C."/>
            <person name="Sutton R."/>
            <person name="Krause P.J."/>
            <person name="Mamoun C.B."/>
        </authorList>
    </citation>
    <scope>NUCLEOTIDE SEQUENCE [LARGE SCALE GENOMIC DNA]</scope>
    <source>
        <strain evidence="2 3">RI</strain>
    </source>
</reference>
<dbReference type="GeneID" id="24424826"/>
<reference evidence="2 3" key="3">
    <citation type="journal article" date="2016" name="Sci. Rep.">
        <title>Genome-wide diversity and gene expression profiling of Babesia microti isolates identify polymorphic genes that mediate host-pathogen interactions.</title>
        <authorList>
            <person name="Silva J.C."/>
            <person name="Cornillot E."/>
            <person name="McCracken C."/>
            <person name="Usmani-Brown S."/>
            <person name="Dwivedi A."/>
            <person name="Ifeonu O.O."/>
            <person name="Crabtree J."/>
            <person name="Gotia H.T."/>
            <person name="Virji A.Z."/>
            <person name="Reynes C."/>
            <person name="Colinge J."/>
            <person name="Kumar V."/>
            <person name="Lawres L."/>
            <person name="Pazzi J.E."/>
            <person name="Pablo J.V."/>
            <person name="Hung C."/>
            <person name="Brancato J."/>
            <person name="Kumari P."/>
            <person name="Orvis J."/>
            <person name="Tretina K."/>
            <person name="Chibucos M."/>
            <person name="Ott S."/>
            <person name="Sadzewicz L."/>
            <person name="Sengamalay N."/>
            <person name="Shetty A.C."/>
            <person name="Su Q."/>
            <person name="Tallon L."/>
            <person name="Fraser C.M."/>
            <person name="Frutos R."/>
            <person name="Molina D.M."/>
            <person name="Krause P.J."/>
            <person name="Ben Mamoun C."/>
        </authorList>
    </citation>
    <scope>NUCLEOTIDE SEQUENCE [LARGE SCALE GENOMIC DNA]</scope>
    <source>
        <strain evidence="2 3">RI</strain>
    </source>
</reference>
<evidence type="ECO:0000256" key="1">
    <source>
        <dbReference type="SAM" id="SignalP"/>
    </source>
</evidence>
<sequence>MAVKKPFCLLLLTLFTLSDFTNAAISLDALKRRNNSELSKHLEEFNRDLNDTTLDDKKSLSLDKDMSFFATELIKDKEQLLRFTNKSCAFINGDLVDNCVGSIEDYIKRCSENPYDCTLINAVPLIVYSSSITTNTFDAVELTAAISLYKEIPRRRGFFNRKRITNILIRIITLGMYNNSYDDQTLINSLTHKLKSGIYYKHYSPGNEQFAFSQLQLLFIGVESLTSSFIIFYRMLTLSIFDSFYSKFGISSPIISNKGFRLYVSYFKHMKKIGRTLVSVSKSLFKDADFFTVSGVIKEVYISLPNYISILSPSLDEQQSKMFTALFASTIHNAAIEVSEIVPKLIVLDSSTQNAIDSICKNTSGEKLSLFLCLRGRRTRNDLKKNTSPFEYTLIKAISKAEERQSRHQGKRRAFRDIGKNALSGIVGFFRNPLGKREQ</sequence>
<feature type="signal peptide" evidence="1">
    <location>
        <begin position="1"/>
        <end position="23"/>
    </location>
</feature>
<accession>A0A1R4ABB1</accession>
<protein>
    <submittedName>
        <fullName evidence="2">Uncharacterized protein</fullName>
    </submittedName>
</protein>
<dbReference type="EMBL" id="LN871598">
    <property type="protein sequence ID" value="SJK86299.1"/>
    <property type="molecule type" value="Genomic_DNA"/>
</dbReference>
<dbReference type="RefSeq" id="XP_021338474.1">
    <property type="nucleotide sequence ID" value="XM_021481888.1"/>
</dbReference>
<dbReference type="AlphaFoldDB" id="A0A1R4ABB1"/>
<feature type="chain" id="PRO_5012661430" evidence="1">
    <location>
        <begin position="24"/>
        <end position="439"/>
    </location>
</feature>
<dbReference type="Proteomes" id="UP000002899">
    <property type="component" value="Chromosome III"/>
</dbReference>
<evidence type="ECO:0000313" key="2">
    <source>
        <dbReference type="EMBL" id="SJK86299.1"/>
    </source>
</evidence>
<dbReference type="KEGG" id="bmic:BMR1_03g00960"/>
<dbReference type="VEuPathDB" id="PiroplasmaDB:BMR1_03g00960"/>
<keyword evidence="3" id="KW-1185">Reference proteome</keyword>